<dbReference type="GO" id="GO:0016747">
    <property type="term" value="F:acyltransferase activity, transferring groups other than amino-acyl groups"/>
    <property type="evidence" value="ECO:0007669"/>
    <property type="project" value="InterPro"/>
</dbReference>
<reference evidence="6" key="1">
    <citation type="submission" date="2016-10" db="EMBL/GenBank/DDBJ databases">
        <authorList>
            <person name="Varghese N."/>
            <person name="Submissions S."/>
        </authorList>
    </citation>
    <scope>NUCLEOTIDE SEQUENCE [LARGE SCALE GENOMIC DNA]</scope>
    <source>
        <strain evidence="6">DSM 22951</strain>
    </source>
</reference>
<comment type="similarity">
    <text evidence="3">Belongs to the acetyltransferase family. RimJ subfamily.</text>
</comment>
<dbReference type="CDD" id="cd02440">
    <property type="entry name" value="AdoMet_MTases"/>
    <property type="match status" value="1"/>
</dbReference>
<name>A0A2Y8ZXK4_9MICO</name>
<evidence type="ECO:0000256" key="2">
    <source>
        <dbReference type="ARBA" id="ARBA00023315"/>
    </source>
</evidence>
<evidence type="ECO:0000313" key="6">
    <source>
        <dbReference type="Proteomes" id="UP000250028"/>
    </source>
</evidence>
<keyword evidence="6" id="KW-1185">Reference proteome</keyword>
<dbReference type="SUPFAM" id="SSF53335">
    <property type="entry name" value="S-adenosyl-L-methionine-dependent methyltransferases"/>
    <property type="match status" value="1"/>
</dbReference>
<keyword evidence="2" id="KW-0012">Acyltransferase</keyword>
<dbReference type="Gene3D" id="3.40.630.30">
    <property type="match status" value="1"/>
</dbReference>
<evidence type="ECO:0000256" key="1">
    <source>
        <dbReference type="ARBA" id="ARBA00022679"/>
    </source>
</evidence>
<feature type="domain" description="N-acetyltransferase" evidence="4">
    <location>
        <begin position="239"/>
        <end position="397"/>
    </location>
</feature>
<evidence type="ECO:0000256" key="3">
    <source>
        <dbReference type="ARBA" id="ARBA00038502"/>
    </source>
</evidence>
<dbReference type="PROSITE" id="PS51186">
    <property type="entry name" value="GNAT"/>
    <property type="match status" value="1"/>
</dbReference>
<evidence type="ECO:0000259" key="4">
    <source>
        <dbReference type="PROSITE" id="PS51186"/>
    </source>
</evidence>
<dbReference type="RefSeq" id="WP_245934172.1">
    <property type="nucleotide sequence ID" value="NZ_QGDN01000001.1"/>
</dbReference>
<dbReference type="Gene3D" id="3.40.50.150">
    <property type="entry name" value="Vaccinia Virus protein VP39"/>
    <property type="match status" value="1"/>
</dbReference>
<dbReference type="InterPro" id="IPR016181">
    <property type="entry name" value="Acyl_CoA_acyltransferase"/>
</dbReference>
<dbReference type="InterPro" id="IPR000182">
    <property type="entry name" value="GNAT_dom"/>
</dbReference>
<dbReference type="InterPro" id="IPR013217">
    <property type="entry name" value="Methyltransf_12"/>
</dbReference>
<accession>A0A2Y8ZXK4</accession>
<evidence type="ECO:0000313" key="5">
    <source>
        <dbReference type="EMBL" id="SSA36018.1"/>
    </source>
</evidence>
<keyword evidence="1 5" id="KW-0808">Transferase</keyword>
<gene>
    <name evidence="5" type="ORF">SAMN04489750_3397</name>
</gene>
<dbReference type="SUPFAM" id="SSF55729">
    <property type="entry name" value="Acyl-CoA N-acyltransferases (Nat)"/>
    <property type="match status" value="1"/>
</dbReference>
<sequence>MITSSEFVAYTKEQEVGYPLDAAGTPDRIIEIGPGCGTGTLELMAHFPGTEIICLEPDAAARNAVLWRLFDHPDREQVSVLPLTVEAARSVIAPADLVVAHHVICQVPIVQRDRFWSAVRDLLAPDGVALIDSHLGASDGPDVPRRLSAEGRSGQFTVQRWFSATHQDSCLQVSNEYTFADGNGRILFSHRQVSKTEHTDTVAERARITGAGLHLTDLDDGWLSLTPGPVTPTHMERQGGIRSLQINDAADVLTAFDSSTDMARQGTVTTMDQAREYVERLVTEDRHAAYAITDGDRLVGLVAMTIDQPNRSGWFWYWMNASHRGRGWMSVAAAEVADIALTQLGLERLELGHRANNPASGAVARAAGFRYEGTERGKFLIDGQRVDVAIYGRLRDDGR</sequence>
<dbReference type="InterPro" id="IPR029063">
    <property type="entry name" value="SAM-dependent_MTases_sf"/>
</dbReference>
<dbReference type="PANTHER" id="PTHR43792:SF8">
    <property type="entry name" value="[RIBOSOMAL PROTEIN US5]-ALANINE N-ACETYLTRANSFERASE"/>
    <property type="match status" value="1"/>
</dbReference>
<dbReference type="Pfam" id="PF13302">
    <property type="entry name" value="Acetyltransf_3"/>
    <property type="match status" value="1"/>
</dbReference>
<dbReference type="InterPro" id="IPR051531">
    <property type="entry name" value="N-acetyltransferase"/>
</dbReference>
<protein>
    <submittedName>
        <fullName evidence="5">Protein N-acetyltransferase, RimJ/RimL family</fullName>
    </submittedName>
</protein>
<organism evidence="5 6">
    <name type="scientific">Branchiibius hedensis</name>
    <dbReference type="NCBI Taxonomy" id="672460"/>
    <lineage>
        <taxon>Bacteria</taxon>
        <taxon>Bacillati</taxon>
        <taxon>Actinomycetota</taxon>
        <taxon>Actinomycetes</taxon>
        <taxon>Micrococcales</taxon>
        <taxon>Dermacoccaceae</taxon>
        <taxon>Branchiibius</taxon>
    </lineage>
</organism>
<dbReference type="EMBL" id="UESZ01000001">
    <property type="protein sequence ID" value="SSA36018.1"/>
    <property type="molecule type" value="Genomic_DNA"/>
</dbReference>
<dbReference type="PANTHER" id="PTHR43792">
    <property type="entry name" value="GNAT FAMILY, PUTATIVE (AFU_ORTHOLOGUE AFUA_3G00765)-RELATED-RELATED"/>
    <property type="match status" value="1"/>
</dbReference>
<dbReference type="AlphaFoldDB" id="A0A2Y8ZXK4"/>
<dbReference type="Pfam" id="PF08242">
    <property type="entry name" value="Methyltransf_12"/>
    <property type="match status" value="1"/>
</dbReference>
<proteinExistence type="inferred from homology"/>
<dbReference type="Proteomes" id="UP000250028">
    <property type="component" value="Unassembled WGS sequence"/>
</dbReference>